<name>A0AB34JRK9_PRYPA</name>
<dbReference type="Pfam" id="PF09735">
    <property type="entry name" value="Nckap1"/>
    <property type="match status" value="2"/>
</dbReference>
<organism evidence="3 4">
    <name type="scientific">Prymnesium parvum</name>
    <name type="common">Toxic golden alga</name>
    <dbReference type="NCBI Taxonomy" id="97485"/>
    <lineage>
        <taxon>Eukaryota</taxon>
        <taxon>Haptista</taxon>
        <taxon>Haptophyta</taxon>
        <taxon>Prymnesiophyceae</taxon>
        <taxon>Prymnesiales</taxon>
        <taxon>Prymnesiaceae</taxon>
        <taxon>Prymnesium</taxon>
    </lineage>
</organism>
<sequence>MPSTPSKFAERLSILLPVGNDLLLRTAEFRRELLAANSTADLLIPEKVAPRLAHFPDKPLKEKDAGFDQFQANITNIGDRWAPLYQLVASMCEFKDGALQLFAEMSERIVKLDTALNLLAYRRYFELMLLFARLHLLLSSLCESRGRLVLSAYCTAHMLSQHSYPSTMAAVYQYLLDYSQPLKRMQDDFARVRLRVECLLPLGRQVKALCDPAMLRKEIEANLSPLAEKKGKGQAALSRREGPSMREMDSRRSAGAIDEQIDVPLAHLAEIKQWLVFGMLLFPEALGEPDAIDLLLAVLNTMYVIPVHGTDVLWPHAEFEAMLKAWDSKTSLRLLRKKEEAKRLKTGLSDSRLAAFRNAAPAHLAVRTTLCTKLQHLQAVIQDTPDLLYKKMPKVLCALRLAQDEVQWWALHFQAVPEEIPKKVREEVTARDDANAWAPVITLVRGSMALKELVRKEHGGLLEAAQNELADDILTNVESLVNAAPHDKFPGADCGHIGQVLRDMPAHLESARSVGCDLRGLRLNVLRIVCDLSCAGAYALVQNSSVLQNLLHDLQMASTISEGIDNVEPLLFEATDAQALLADDDKFKMLFQAALEHTPLACVPMLQLAAAGSARPAQAVHAMLRSIDDRVTILLKLVALHLHEKRTASTPAQAQLTHHQATHRLATLCSALDCAPPLLVSGGVFSPREWLRERFEIFLERVLVSLFFSNDGLVPPTVSLAQMHDWSNALASIRYFTSIDLHGIFNAACARELGYLDSQGGEARYEDANEPSIRSRGIDPTAAAAAASTKKPGSALLIDRIVDWYKRVVGEAAAKDASIYAPGRRAFGAGSALDSIQFAALVRLVGAAGARRLHDMLVKMVASYASKVRAMLNTNQQELAKLMTHFDMRHELLMPLQLANMPEGLAYCKSLGVVLAVRKLLLVGIKQAKTELFPASVSSFVKGLGEQQLPDGQRAADGQHSVAELLASFGLAGSQTTEPPFAPSSSASPKDALLEAELDAQCGISSDAKLWMLLPYALGAGFAYDNYWGAAVPHLAENAVSANIHTLAHAYHGLLSAVEPHMPRPRTGAPSGSKLAHRRFLHVSSLVLLQLRTAAHGNKDAKPQNTQRAEHVLAAMVMVIEQLVQLAGSLTYGDLQAFLPIAVVNAQYLEEQRTIQTVDDDASLPTERLRRTTLDDQNASMNDS</sequence>
<dbReference type="PANTHER" id="PTHR12093:SF10">
    <property type="entry name" value="MEMBRANE-ASSOCIATED PROTEIN HEM"/>
    <property type="match status" value="1"/>
</dbReference>
<evidence type="ECO:0008006" key="5">
    <source>
        <dbReference type="Google" id="ProtNLM"/>
    </source>
</evidence>
<dbReference type="GO" id="GO:0016477">
    <property type="term" value="P:cell migration"/>
    <property type="evidence" value="ECO:0007669"/>
    <property type="project" value="TreeGrafter"/>
</dbReference>
<dbReference type="PANTHER" id="PTHR12093">
    <property type="entry name" value="NCK-ASSOCIATED PROTEIN 1"/>
    <property type="match status" value="1"/>
</dbReference>
<comment type="similarity">
    <text evidence="1">Belongs to the HEM-1/HEM-2 family.</text>
</comment>
<feature type="region of interest" description="Disordered" evidence="2">
    <location>
        <begin position="1159"/>
        <end position="1184"/>
    </location>
</feature>
<evidence type="ECO:0000313" key="4">
    <source>
        <dbReference type="Proteomes" id="UP001515480"/>
    </source>
</evidence>
<dbReference type="GO" id="GO:0030866">
    <property type="term" value="P:cortical actin cytoskeleton organization"/>
    <property type="evidence" value="ECO:0007669"/>
    <property type="project" value="TreeGrafter"/>
</dbReference>
<dbReference type="AlphaFoldDB" id="A0AB34JRK9"/>
<gene>
    <name evidence="3" type="ORF">AB1Y20_019144</name>
</gene>
<accession>A0AB34JRK9</accession>
<evidence type="ECO:0000256" key="2">
    <source>
        <dbReference type="SAM" id="MobiDB-lite"/>
    </source>
</evidence>
<evidence type="ECO:0000313" key="3">
    <source>
        <dbReference type="EMBL" id="KAL1524239.1"/>
    </source>
</evidence>
<dbReference type="GO" id="GO:0031209">
    <property type="term" value="C:SCAR complex"/>
    <property type="evidence" value="ECO:0007669"/>
    <property type="project" value="TreeGrafter"/>
</dbReference>
<comment type="caution">
    <text evidence="3">The sequence shown here is derived from an EMBL/GenBank/DDBJ whole genome shotgun (WGS) entry which is preliminary data.</text>
</comment>
<feature type="compositionally biased region" description="Polar residues" evidence="2">
    <location>
        <begin position="1175"/>
        <end position="1184"/>
    </location>
</feature>
<dbReference type="GO" id="GO:0030031">
    <property type="term" value="P:cell projection assembly"/>
    <property type="evidence" value="ECO:0007669"/>
    <property type="project" value="TreeGrafter"/>
</dbReference>
<protein>
    <recommendedName>
        <fullName evidence="5">THO complex subunit 2</fullName>
    </recommendedName>
</protein>
<keyword evidence="4" id="KW-1185">Reference proteome</keyword>
<feature type="region of interest" description="Disordered" evidence="2">
    <location>
        <begin position="230"/>
        <end position="251"/>
    </location>
</feature>
<proteinExistence type="inferred from homology"/>
<dbReference type="EMBL" id="JBGBPQ010000005">
    <property type="protein sequence ID" value="KAL1524239.1"/>
    <property type="molecule type" value="Genomic_DNA"/>
</dbReference>
<dbReference type="Proteomes" id="UP001515480">
    <property type="component" value="Unassembled WGS sequence"/>
</dbReference>
<reference evidence="3 4" key="1">
    <citation type="journal article" date="2024" name="Science">
        <title>Giant polyketide synthase enzymes in the biosynthesis of giant marine polyether toxins.</title>
        <authorList>
            <person name="Fallon T.R."/>
            <person name="Shende V.V."/>
            <person name="Wierzbicki I.H."/>
            <person name="Pendleton A.L."/>
            <person name="Watervoot N.F."/>
            <person name="Auber R.P."/>
            <person name="Gonzalez D.J."/>
            <person name="Wisecaver J.H."/>
            <person name="Moore B.S."/>
        </authorList>
    </citation>
    <scope>NUCLEOTIDE SEQUENCE [LARGE SCALE GENOMIC DNA]</scope>
    <source>
        <strain evidence="3 4">12B1</strain>
    </source>
</reference>
<dbReference type="GO" id="GO:0000902">
    <property type="term" value="P:cell morphogenesis"/>
    <property type="evidence" value="ECO:0007669"/>
    <property type="project" value="TreeGrafter"/>
</dbReference>
<dbReference type="InterPro" id="IPR019137">
    <property type="entry name" value="Nck-associated_protein-1"/>
</dbReference>
<evidence type="ECO:0000256" key="1">
    <source>
        <dbReference type="ARBA" id="ARBA00037947"/>
    </source>
</evidence>
<feature type="compositionally biased region" description="Basic and acidic residues" evidence="2">
    <location>
        <begin position="238"/>
        <end position="251"/>
    </location>
</feature>